<organism evidence="13">
    <name type="scientific">Cladocopium goreaui</name>
    <dbReference type="NCBI Taxonomy" id="2562237"/>
    <lineage>
        <taxon>Eukaryota</taxon>
        <taxon>Sar</taxon>
        <taxon>Alveolata</taxon>
        <taxon>Dinophyceae</taxon>
        <taxon>Suessiales</taxon>
        <taxon>Symbiodiniaceae</taxon>
        <taxon>Cladocopium</taxon>
    </lineage>
</organism>
<feature type="region of interest" description="Disordered" evidence="10">
    <location>
        <begin position="1439"/>
        <end position="1467"/>
    </location>
</feature>
<reference evidence="13" key="1">
    <citation type="submission" date="2022-10" db="EMBL/GenBank/DDBJ databases">
        <authorList>
            <person name="Chen Y."/>
            <person name="Dougan E. K."/>
            <person name="Chan C."/>
            <person name="Rhodes N."/>
            <person name="Thang M."/>
        </authorList>
    </citation>
    <scope>NUCLEOTIDE SEQUENCE</scope>
</reference>
<dbReference type="NCBIfam" id="TIGR01788">
    <property type="entry name" value="Glu-decarb-GAD"/>
    <property type="match status" value="1"/>
</dbReference>
<keyword evidence="9" id="KW-0175">Coiled coil</keyword>
<dbReference type="EMBL" id="CAMXCT010000001">
    <property type="protein sequence ID" value="CAI3971938.1"/>
    <property type="molecule type" value="Genomic_DNA"/>
</dbReference>
<evidence type="ECO:0000256" key="7">
    <source>
        <dbReference type="PIRSR" id="PIRSR602129-50"/>
    </source>
</evidence>
<keyword evidence="11" id="KW-0472">Membrane</keyword>
<feature type="transmembrane region" description="Helical" evidence="11">
    <location>
        <begin position="937"/>
        <end position="954"/>
    </location>
</feature>
<dbReference type="InterPro" id="IPR001584">
    <property type="entry name" value="Integrase_cat-core"/>
</dbReference>
<dbReference type="InterPro" id="IPR015421">
    <property type="entry name" value="PyrdxlP-dep_Trfase_major"/>
</dbReference>
<reference evidence="14 15" key="2">
    <citation type="submission" date="2024-05" db="EMBL/GenBank/DDBJ databases">
        <authorList>
            <person name="Chen Y."/>
            <person name="Shah S."/>
            <person name="Dougan E. K."/>
            <person name="Thang M."/>
            <person name="Chan C."/>
        </authorList>
    </citation>
    <scope>NUCLEOTIDE SEQUENCE [LARGE SCALE GENOMIC DNA]</scope>
</reference>
<dbReference type="GO" id="GO:0006313">
    <property type="term" value="P:DNA transposition"/>
    <property type="evidence" value="ECO:0007669"/>
    <property type="project" value="InterPro"/>
</dbReference>
<evidence type="ECO:0000256" key="8">
    <source>
        <dbReference type="RuleBase" id="RU361171"/>
    </source>
</evidence>
<evidence type="ECO:0000313" key="14">
    <source>
        <dbReference type="EMBL" id="CAL4759250.1"/>
    </source>
</evidence>
<dbReference type="OrthoDB" id="5152799at2759"/>
<dbReference type="Pfam" id="PF13276">
    <property type="entry name" value="HTH_21"/>
    <property type="match status" value="1"/>
</dbReference>
<dbReference type="SUPFAM" id="SSF53098">
    <property type="entry name" value="Ribonuclease H-like"/>
    <property type="match status" value="1"/>
</dbReference>
<dbReference type="Proteomes" id="UP001152797">
    <property type="component" value="Unassembled WGS sequence"/>
</dbReference>
<dbReference type="EMBL" id="CAMXCT030000001">
    <property type="protein sequence ID" value="CAL4759250.1"/>
    <property type="molecule type" value="Genomic_DNA"/>
</dbReference>
<dbReference type="InterPro" id="IPR002514">
    <property type="entry name" value="Transposase_8"/>
</dbReference>
<accession>A0A9P1BEE3</accession>
<evidence type="ECO:0000256" key="2">
    <source>
        <dbReference type="ARBA" id="ARBA00009533"/>
    </source>
</evidence>
<feature type="transmembrane region" description="Helical" evidence="11">
    <location>
        <begin position="974"/>
        <end position="995"/>
    </location>
</feature>
<dbReference type="Gene3D" id="3.90.1150.160">
    <property type="match status" value="1"/>
</dbReference>
<feature type="coiled-coil region" evidence="9">
    <location>
        <begin position="1142"/>
        <end position="1169"/>
    </location>
</feature>
<evidence type="ECO:0000256" key="5">
    <source>
        <dbReference type="ARBA" id="ARBA00023239"/>
    </source>
</evidence>
<feature type="compositionally biased region" description="Polar residues" evidence="10">
    <location>
        <begin position="1443"/>
        <end position="1467"/>
    </location>
</feature>
<dbReference type="Pfam" id="PF20530">
    <property type="entry name" value="DUF6745"/>
    <property type="match status" value="1"/>
</dbReference>
<evidence type="ECO:0000256" key="11">
    <source>
        <dbReference type="SAM" id="Phobius"/>
    </source>
</evidence>
<dbReference type="Gene3D" id="3.80.10.10">
    <property type="entry name" value="Ribonuclease Inhibitor"/>
    <property type="match status" value="1"/>
</dbReference>
<evidence type="ECO:0000256" key="3">
    <source>
        <dbReference type="ARBA" id="ARBA00012421"/>
    </source>
</evidence>
<dbReference type="EMBL" id="CAMXCT020000001">
    <property type="protein sequence ID" value="CAL1125313.1"/>
    <property type="molecule type" value="Genomic_DNA"/>
</dbReference>
<dbReference type="GO" id="GO:0004351">
    <property type="term" value="F:glutamate decarboxylase activity"/>
    <property type="evidence" value="ECO:0007669"/>
    <property type="project" value="UniProtKB-EC"/>
</dbReference>
<dbReference type="InterPro" id="IPR012337">
    <property type="entry name" value="RNaseH-like_sf"/>
</dbReference>
<feature type="transmembrane region" description="Helical" evidence="11">
    <location>
        <begin position="1007"/>
        <end position="1033"/>
    </location>
</feature>
<dbReference type="GO" id="GO:0003677">
    <property type="term" value="F:DNA binding"/>
    <property type="evidence" value="ECO:0007669"/>
    <property type="project" value="InterPro"/>
</dbReference>
<name>A0A9P1BEE3_9DINO</name>
<dbReference type="EC" id="4.1.1.15" evidence="3 8"/>
<dbReference type="GO" id="GO:0015074">
    <property type="term" value="P:DNA integration"/>
    <property type="evidence" value="ECO:0007669"/>
    <property type="project" value="InterPro"/>
</dbReference>
<comment type="similarity">
    <text evidence="2 8">Belongs to the group II decarboxylase family.</text>
</comment>
<dbReference type="FunFam" id="3.40.640.10:FF:000017">
    <property type="entry name" value="Glutamate decarboxylase"/>
    <property type="match status" value="1"/>
</dbReference>
<evidence type="ECO:0000256" key="10">
    <source>
        <dbReference type="SAM" id="MobiDB-lite"/>
    </source>
</evidence>
<proteinExistence type="inferred from homology"/>
<dbReference type="Pfam" id="PF00282">
    <property type="entry name" value="Pyridoxal_deC"/>
    <property type="match status" value="1"/>
</dbReference>
<dbReference type="InterPro" id="IPR015424">
    <property type="entry name" value="PyrdxlP-dep_Trfase"/>
</dbReference>
<keyword evidence="8" id="KW-0210">Decarboxylase</keyword>
<evidence type="ECO:0000256" key="6">
    <source>
        <dbReference type="ARBA" id="ARBA00048868"/>
    </source>
</evidence>
<dbReference type="GO" id="GO:0004803">
    <property type="term" value="F:transposase activity"/>
    <property type="evidence" value="ECO:0007669"/>
    <property type="project" value="InterPro"/>
</dbReference>
<comment type="cofactor">
    <cofactor evidence="1 7 8">
        <name>pyridoxal 5'-phosphate</name>
        <dbReference type="ChEBI" id="CHEBI:597326"/>
    </cofactor>
</comment>
<dbReference type="InterPro" id="IPR048020">
    <property type="entry name" value="Transpos_IS3"/>
</dbReference>
<dbReference type="SUPFAM" id="SSF52047">
    <property type="entry name" value="RNI-like"/>
    <property type="match status" value="1"/>
</dbReference>
<sequence length="1467" mass="166506">MFRWLRSLRAWDAESAKQHILSGNAKPGMRVVGTLDLSRQTVLPLPDDLRVEELQLNDCVQLRRLPRRLFCLNLSVQRSAIEAMPEDLQCFGLLDARDCRALREVATLTAERIDLSGCVRLESLPAGLEARSIDLGGCYRLRELPEGFGATTRELSLRDCTLLDHLPEGMRQLVSLDLRGCRSLTVLPEGIRVRSWIDVANTGLTDLPWSLRSVRVLWNGVQISDRVAFDPESITVEEIMREQNTSVRSVLLERVGADWFVDHAEATLIDEDEDPGGRRRLLRVPFFEKEDYFFVELHCPSTGHRYMLRVPPDVKTCQQAVAWTAGYSSPEGSMPLHEKDAVRDNLADDVYASSDLSVSMPKYTFPEVEREPRHVYSVVHDELMLDGNSRQNLATFCQTWQEPEVHRLMNECIDKNMVDKDEYPQTAEIEARCVHMLGDLWNSPTAANTVGCSTTGSSEAAMLGGMAMKRRWEAKRKAAGKPIDKPNLITGPVQVCWHKFARYWDIELREIPMEKERLLMTPAEVLKRCDENTIGVVPTLGVTFTCQYEPVQDVAEALDKLEKDKGLDIPIHVDGASGGFLAPFCAPELVWDFRLPRVKSINSSGHKFGLSPLGVGWVMWREQQDLPEDLVFWVNYLGGNMRDIALNFSRPGGQVVCQYYNFLRLGKEGYRKIHTACYETAQYIAEEVSKLGHFDVIYNGDMKAGIPALCWKMKEAKKAEFNLYDMADRLRARGWQVPAYSLPPNREDLAIQRILVRHGVSRDIGSLLVEDMQKTIDYFHKHPIQTPLTAAEAAIGPPPFITRRVRRAKDGSQTVWSSRHHRKGLIPPEVLPAIALRETLLRGLYDPQELNWWIGVIFAIGASLFAVGSIFSLWPTFTGEILLSASANNAIYFAGSIPFTTAAYLQLFQAANTVDVDADATARQQRLRMIGWRPHDIGWLSCIMQFVGTVLFNFNTFDAMLPQLTWFERDLAIWVPDFVGSVLFLASGYLAFIETCHAYWGWRPKTFSWWVVFMNLLGCVGFMTSAVFAVYLPGPPHEIMATLAVALTLLGALGFLFGSLLMLPEQSVVAKGCVMKVFTHVSEETEMTTKRRKRHTPEQIVRKLRDADAMLNAGKDQAAVLQALEVSEATYLRWRNQYGGMKAEEAKRLKQLEDENRRLKELVAEKELDIKMLKHIAVFAVSERRACQVTDQPRSSQRYQPQSRDDEAALVKRMRELAAARPRFGYRRIAVLLRREDWEASNTRVLRLWRREGLKVPQKRRKKRYLGDSSQACHIQRAEHKDHVWCWDFVFDRTEAGSPLKWLSIVDEYTRECLALKVDRSITSEDVIDSLAELFAMRGVPGAIRSDNGPEFVAGAIRRWLKQVDVETHYVAPGSPWENGYAESFHSRLRDEFLEMEMFESLAAARKLTTAWRKDYNDVRPHSSLGYATPSEFATRCAASVPKSISATPQSTSPLQQHSEIPQPTPS</sequence>
<dbReference type="CDD" id="cd06174">
    <property type="entry name" value="MFS"/>
    <property type="match status" value="1"/>
</dbReference>
<dbReference type="Gene3D" id="3.30.420.10">
    <property type="entry name" value="Ribonuclease H-like superfamily/Ribonuclease H"/>
    <property type="match status" value="1"/>
</dbReference>
<keyword evidence="5 8" id="KW-0456">Lyase</keyword>
<dbReference type="GO" id="GO:0005829">
    <property type="term" value="C:cytosol"/>
    <property type="evidence" value="ECO:0007669"/>
    <property type="project" value="TreeGrafter"/>
</dbReference>
<feature type="transmembrane region" description="Helical" evidence="11">
    <location>
        <begin position="1039"/>
        <end position="1063"/>
    </location>
</feature>
<dbReference type="SUPFAM" id="SSF46689">
    <property type="entry name" value="Homeodomain-like"/>
    <property type="match status" value="1"/>
</dbReference>
<comment type="caution">
    <text evidence="13">The sequence shown here is derived from an EMBL/GenBank/DDBJ whole genome shotgun (WGS) entry which is preliminary data.</text>
</comment>
<dbReference type="InterPro" id="IPR032675">
    <property type="entry name" value="LRR_dom_sf"/>
</dbReference>
<evidence type="ECO:0000259" key="12">
    <source>
        <dbReference type="PROSITE" id="PS50994"/>
    </source>
</evidence>
<dbReference type="InterPro" id="IPR009057">
    <property type="entry name" value="Homeodomain-like_sf"/>
</dbReference>
<evidence type="ECO:0000313" key="15">
    <source>
        <dbReference type="Proteomes" id="UP001152797"/>
    </source>
</evidence>
<dbReference type="Pfam" id="PF01527">
    <property type="entry name" value="HTH_Tnp_1"/>
    <property type="match status" value="1"/>
</dbReference>
<evidence type="ECO:0000256" key="1">
    <source>
        <dbReference type="ARBA" id="ARBA00001933"/>
    </source>
</evidence>
<dbReference type="Gene3D" id="4.10.280.50">
    <property type="match status" value="1"/>
</dbReference>
<dbReference type="InterPro" id="IPR002129">
    <property type="entry name" value="PyrdxlP-dep_de-COase"/>
</dbReference>
<dbReference type="Gene3D" id="3.40.640.10">
    <property type="entry name" value="Type I PLP-dependent aspartate aminotransferase-like (Major domain)"/>
    <property type="match status" value="1"/>
</dbReference>
<dbReference type="InterPro" id="IPR046633">
    <property type="entry name" value="DUF6745"/>
</dbReference>
<dbReference type="PROSITE" id="PS50994">
    <property type="entry name" value="INTEGRASE"/>
    <property type="match status" value="1"/>
</dbReference>
<comment type="catalytic activity">
    <reaction evidence="6 8">
        <text>L-glutamate + H(+) = 4-aminobutanoate + CO2</text>
        <dbReference type="Rhea" id="RHEA:17785"/>
        <dbReference type="ChEBI" id="CHEBI:15378"/>
        <dbReference type="ChEBI" id="CHEBI:16526"/>
        <dbReference type="ChEBI" id="CHEBI:29985"/>
        <dbReference type="ChEBI" id="CHEBI:59888"/>
        <dbReference type="EC" id="4.1.1.15"/>
    </reaction>
</comment>
<feature type="domain" description="Integrase catalytic" evidence="12">
    <location>
        <begin position="1277"/>
        <end position="1438"/>
    </location>
</feature>
<dbReference type="Pfam" id="PF13683">
    <property type="entry name" value="rve_3"/>
    <property type="match status" value="1"/>
</dbReference>
<keyword evidence="11" id="KW-1133">Transmembrane helix</keyword>
<dbReference type="PANTHER" id="PTHR43321:SF3">
    <property type="entry name" value="GLUTAMATE DECARBOXYLASE"/>
    <property type="match status" value="1"/>
</dbReference>
<dbReference type="GO" id="GO:0030170">
    <property type="term" value="F:pyridoxal phosphate binding"/>
    <property type="evidence" value="ECO:0007669"/>
    <property type="project" value="InterPro"/>
</dbReference>
<dbReference type="PANTHER" id="PTHR43321">
    <property type="entry name" value="GLUTAMATE DECARBOXYLASE"/>
    <property type="match status" value="1"/>
</dbReference>
<dbReference type="FunFam" id="4.10.280.50:FF:000001">
    <property type="entry name" value="Glutamate decarboxylase"/>
    <property type="match status" value="1"/>
</dbReference>
<evidence type="ECO:0000256" key="4">
    <source>
        <dbReference type="ARBA" id="ARBA00022898"/>
    </source>
</evidence>
<dbReference type="InterPro" id="IPR010107">
    <property type="entry name" value="Glutamate_decarboxylase"/>
</dbReference>
<dbReference type="GO" id="GO:0006538">
    <property type="term" value="P:L-glutamate catabolic process"/>
    <property type="evidence" value="ECO:0007669"/>
    <property type="project" value="TreeGrafter"/>
</dbReference>
<dbReference type="SUPFAM" id="SSF53383">
    <property type="entry name" value="PLP-dependent transferases"/>
    <property type="match status" value="1"/>
</dbReference>
<evidence type="ECO:0000256" key="9">
    <source>
        <dbReference type="SAM" id="Coils"/>
    </source>
</evidence>
<dbReference type="InterPro" id="IPR025948">
    <property type="entry name" value="HTH-like_dom"/>
</dbReference>
<keyword evidence="4 7" id="KW-0663">Pyridoxal phosphate</keyword>
<feature type="transmembrane region" description="Helical" evidence="11">
    <location>
        <begin position="852"/>
        <end position="874"/>
    </location>
</feature>
<dbReference type="InterPro" id="IPR036397">
    <property type="entry name" value="RNaseH_sf"/>
</dbReference>
<protein>
    <recommendedName>
        <fullName evidence="3 8">Glutamate decarboxylase</fullName>
        <ecNumber evidence="3 8">4.1.1.15</ecNumber>
    </recommendedName>
</protein>
<keyword evidence="15" id="KW-1185">Reference proteome</keyword>
<evidence type="ECO:0000313" key="13">
    <source>
        <dbReference type="EMBL" id="CAI3971938.1"/>
    </source>
</evidence>
<feature type="modified residue" description="N6-(pyridoxal phosphate)lysine" evidence="7">
    <location>
        <position position="607"/>
    </location>
</feature>
<dbReference type="NCBIfam" id="NF033516">
    <property type="entry name" value="transpos_IS3"/>
    <property type="match status" value="1"/>
</dbReference>
<gene>
    <name evidence="13" type="ORF">C1SCF055_LOCUS528</name>
</gene>
<keyword evidence="11" id="KW-0812">Transmembrane</keyword>